<dbReference type="Pfam" id="PF03446">
    <property type="entry name" value="NAD_binding_2"/>
    <property type="match status" value="1"/>
</dbReference>
<dbReference type="InterPro" id="IPR006115">
    <property type="entry name" value="6PGDH_NADP-bd"/>
</dbReference>
<dbReference type="InterPro" id="IPR006183">
    <property type="entry name" value="Pgluconate_DH"/>
</dbReference>
<protein>
    <recommendedName>
        <fullName evidence="1">6-phosphogluconate dehydrogenase NADP-binding domain-containing protein</fullName>
    </recommendedName>
</protein>
<dbReference type="InterPro" id="IPR036291">
    <property type="entry name" value="NAD(P)-bd_dom_sf"/>
</dbReference>
<dbReference type="AlphaFoldDB" id="A0A382XCH5"/>
<dbReference type="PRINTS" id="PR00076">
    <property type="entry name" value="6PGDHDRGNASE"/>
</dbReference>
<gene>
    <name evidence="2" type="ORF">METZ01_LOCUS421384</name>
</gene>
<feature type="non-terminal residue" evidence="2">
    <location>
        <position position="169"/>
    </location>
</feature>
<sequence>MNTLPMNSSKSDIGLIGLAVMGQNLALNIADHGFPISVYNRTYSKTEGFLKENTHLGEKLKGFGEVEDFISSLEKPRKIILMVQAGTATDLVIESILPFLDQGDVLIDGGNAKWTDTIDREKRLKDKNLHFVGSGVSGGEEGARYGPSLMPGCSEEAWGEIKDIWTSIS</sequence>
<dbReference type="SUPFAM" id="SSF51735">
    <property type="entry name" value="NAD(P)-binding Rossmann-fold domains"/>
    <property type="match status" value="1"/>
</dbReference>
<evidence type="ECO:0000313" key="2">
    <source>
        <dbReference type="EMBL" id="SVD68530.1"/>
    </source>
</evidence>
<evidence type="ECO:0000259" key="1">
    <source>
        <dbReference type="Pfam" id="PF03446"/>
    </source>
</evidence>
<reference evidence="2" key="1">
    <citation type="submission" date="2018-05" db="EMBL/GenBank/DDBJ databases">
        <authorList>
            <person name="Lanie J.A."/>
            <person name="Ng W.-L."/>
            <person name="Kazmierczak K.M."/>
            <person name="Andrzejewski T.M."/>
            <person name="Davidsen T.M."/>
            <person name="Wayne K.J."/>
            <person name="Tettelin H."/>
            <person name="Glass J.I."/>
            <person name="Rusch D."/>
            <person name="Podicherti R."/>
            <person name="Tsui H.-C.T."/>
            <person name="Winkler M.E."/>
        </authorList>
    </citation>
    <scope>NUCLEOTIDE SEQUENCE</scope>
</reference>
<dbReference type="GO" id="GO:0050661">
    <property type="term" value="F:NADP binding"/>
    <property type="evidence" value="ECO:0007669"/>
    <property type="project" value="InterPro"/>
</dbReference>
<accession>A0A382XCH5</accession>
<name>A0A382XCH5_9ZZZZ</name>
<dbReference type="PANTHER" id="PTHR11811">
    <property type="entry name" value="6-PHOSPHOGLUCONATE DEHYDROGENASE"/>
    <property type="match status" value="1"/>
</dbReference>
<organism evidence="2">
    <name type="scientific">marine metagenome</name>
    <dbReference type="NCBI Taxonomy" id="408172"/>
    <lineage>
        <taxon>unclassified sequences</taxon>
        <taxon>metagenomes</taxon>
        <taxon>ecological metagenomes</taxon>
    </lineage>
</organism>
<feature type="domain" description="6-phosphogluconate dehydrogenase NADP-binding" evidence="1">
    <location>
        <begin position="12"/>
        <end position="168"/>
    </location>
</feature>
<dbReference type="EMBL" id="UINC01166526">
    <property type="protein sequence ID" value="SVD68530.1"/>
    <property type="molecule type" value="Genomic_DNA"/>
</dbReference>
<dbReference type="GO" id="GO:0004616">
    <property type="term" value="F:phosphogluconate dehydrogenase (decarboxylating) activity"/>
    <property type="evidence" value="ECO:0007669"/>
    <property type="project" value="InterPro"/>
</dbReference>
<proteinExistence type="predicted"/>
<dbReference type="Gene3D" id="3.40.50.720">
    <property type="entry name" value="NAD(P)-binding Rossmann-like Domain"/>
    <property type="match status" value="1"/>
</dbReference>
<dbReference type="FunFam" id="3.40.50.720:FF:000007">
    <property type="entry name" value="6-phosphogluconate dehydrogenase, decarboxylating"/>
    <property type="match status" value="1"/>
</dbReference>